<dbReference type="eggNOG" id="ENOG502S4J9">
    <property type="taxonomic scope" value="Eukaryota"/>
</dbReference>
<dbReference type="CDD" id="cd00201">
    <property type="entry name" value="WW"/>
    <property type="match status" value="1"/>
</dbReference>
<feature type="region of interest" description="Disordered" evidence="1">
    <location>
        <begin position="32"/>
        <end position="209"/>
    </location>
</feature>
<evidence type="ECO:0000313" key="4">
    <source>
        <dbReference type="Proteomes" id="UP000007322"/>
    </source>
</evidence>
<name>G2QMZ4_THET4</name>
<proteinExistence type="predicted"/>
<organism evidence="3 4">
    <name type="scientific">Thermothelomyces thermophilus (strain ATCC 42464 / BCRC 31852 / DSM 1799)</name>
    <name type="common">Sporotrichum thermophile</name>
    <dbReference type="NCBI Taxonomy" id="573729"/>
    <lineage>
        <taxon>Eukaryota</taxon>
        <taxon>Fungi</taxon>
        <taxon>Dikarya</taxon>
        <taxon>Ascomycota</taxon>
        <taxon>Pezizomycotina</taxon>
        <taxon>Sordariomycetes</taxon>
        <taxon>Sordariomycetidae</taxon>
        <taxon>Sordariales</taxon>
        <taxon>Chaetomiaceae</taxon>
        <taxon>Thermothelomyces</taxon>
    </lineage>
</organism>
<dbReference type="VEuPathDB" id="FungiDB:MYCTH_2312547"/>
<gene>
    <name evidence="3" type="ORF">MYCTH_2312547</name>
</gene>
<sequence length="356" mass="36690">MVSPCRHRDPPTPIPTRLTLWIARFYVNTYTKKSQWEKPTEPARPPEDDLAPPGPPPSYTPGSGSTPAPSDTKVNPYEADNRSSNNPYLNTGAAASYTGSTGSGPTPGPSQSSIEAEDERLARQLQAEEDARARAAANAQGPFPNQLPPRPGDEPTQSRGLLGKLFKSGKKIVSSSSHGGHPHGAGPGAGGFAPHAPSPQPGYGAYASPPPPHGAFGAYPPQPGYGAAAAGYPPQPGYGGYPPPGGYGGYPPHGGYGAPPKRSGGGGMGMVGGAALGVGAGLLGGALIADAIHDGQEDAYQEGFREYTPPPLAALIAFDENLGEWANHWKQQRMVPISMAAATFKALFVSMGRVEG</sequence>
<dbReference type="STRING" id="573729.G2QMZ4"/>
<feature type="compositionally biased region" description="Low complexity" evidence="1">
    <location>
        <begin position="60"/>
        <end position="70"/>
    </location>
</feature>
<evidence type="ECO:0000256" key="1">
    <source>
        <dbReference type="SAM" id="MobiDB-lite"/>
    </source>
</evidence>
<accession>G2QMZ4</accession>
<keyword evidence="4" id="KW-1185">Reference proteome</keyword>
<dbReference type="Proteomes" id="UP000007322">
    <property type="component" value="Chromosome 7"/>
</dbReference>
<protein>
    <recommendedName>
        <fullName evidence="2">WW domain-containing protein</fullName>
    </recommendedName>
</protein>
<dbReference type="KEGG" id="mtm:MYCTH_2312547"/>
<dbReference type="PROSITE" id="PS50020">
    <property type="entry name" value="WW_DOMAIN_2"/>
    <property type="match status" value="1"/>
</dbReference>
<dbReference type="InterPro" id="IPR001202">
    <property type="entry name" value="WW_dom"/>
</dbReference>
<dbReference type="RefSeq" id="XP_003667112.1">
    <property type="nucleotide sequence ID" value="XM_003667064.1"/>
</dbReference>
<reference evidence="3 4" key="1">
    <citation type="journal article" date="2011" name="Nat. Biotechnol.">
        <title>Comparative genomic analysis of the thermophilic biomass-degrading fungi Myceliophthora thermophila and Thielavia terrestris.</title>
        <authorList>
            <person name="Berka R.M."/>
            <person name="Grigoriev I.V."/>
            <person name="Otillar R."/>
            <person name="Salamov A."/>
            <person name="Grimwood J."/>
            <person name="Reid I."/>
            <person name="Ishmael N."/>
            <person name="John T."/>
            <person name="Darmond C."/>
            <person name="Moisan M.-C."/>
            <person name="Henrissat B."/>
            <person name="Coutinho P.M."/>
            <person name="Lombard V."/>
            <person name="Natvig D.O."/>
            <person name="Lindquist E."/>
            <person name="Schmutz J."/>
            <person name="Lucas S."/>
            <person name="Harris P."/>
            <person name="Powlowski J."/>
            <person name="Bellemare A."/>
            <person name="Taylor D."/>
            <person name="Butler G."/>
            <person name="de Vries R.P."/>
            <person name="Allijn I.E."/>
            <person name="van den Brink J."/>
            <person name="Ushinsky S."/>
            <person name="Storms R."/>
            <person name="Powell A.J."/>
            <person name="Paulsen I.T."/>
            <person name="Elbourne L.D.H."/>
            <person name="Baker S.E."/>
            <person name="Magnuson J."/>
            <person name="LaBoissiere S."/>
            <person name="Clutterbuck A.J."/>
            <person name="Martinez D."/>
            <person name="Wogulis M."/>
            <person name="de Leon A.L."/>
            <person name="Rey M.W."/>
            <person name="Tsang A."/>
        </authorList>
    </citation>
    <scope>NUCLEOTIDE SEQUENCE [LARGE SCALE GENOMIC DNA]</scope>
    <source>
        <strain evidence="4">ATCC 42464 / BCRC 31852 / DSM 1799</strain>
    </source>
</reference>
<dbReference type="OrthoDB" id="2530521at2759"/>
<dbReference type="AlphaFoldDB" id="G2QMZ4"/>
<evidence type="ECO:0000259" key="2">
    <source>
        <dbReference type="PROSITE" id="PS50020"/>
    </source>
</evidence>
<dbReference type="OMA" id="RWNDQYK"/>
<dbReference type="HOGENOM" id="CLU_060150_0_0_1"/>
<feature type="compositionally biased region" description="Low complexity" evidence="1">
    <location>
        <begin position="91"/>
        <end position="113"/>
    </location>
</feature>
<feature type="compositionally biased region" description="Gly residues" evidence="1">
    <location>
        <begin position="182"/>
        <end position="191"/>
    </location>
</feature>
<dbReference type="EMBL" id="CP003008">
    <property type="protein sequence ID" value="AEO61867.1"/>
    <property type="molecule type" value="Genomic_DNA"/>
</dbReference>
<feature type="compositionally biased region" description="Basic and acidic residues" evidence="1">
    <location>
        <begin position="34"/>
        <end position="47"/>
    </location>
</feature>
<dbReference type="GeneID" id="11509507"/>
<dbReference type="InParanoid" id="G2QMZ4"/>
<feature type="domain" description="WW" evidence="2">
    <location>
        <begin position="25"/>
        <end position="41"/>
    </location>
</feature>
<evidence type="ECO:0000313" key="3">
    <source>
        <dbReference type="EMBL" id="AEO61867.1"/>
    </source>
</evidence>